<comment type="catalytic activity">
    <reaction evidence="1">
        <text>L-glutamate = D-glutamate</text>
        <dbReference type="Rhea" id="RHEA:12813"/>
        <dbReference type="ChEBI" id="CHEBI:29985"/>
        <dbReference type="ChEBI" id="CHEBI:29986"/>
        <dbReference type="EC" id="5.1.1.3"/>
    </reaction>
</comment>
<dbReference type="InterPro" id="IPR018187">
    <property type="entry name" value="Asp/Glu_racemase_AS_1"/>
</dbReference>
<evidence type="ECO:0000313" key="7">
    <source>
        <dbReference type="EMBL" id="GAH38899.1"/>
    </source>
</evidence>
<dbReference type="InterPro" id="IPR004391">
    <property type="entry name" value="Glu_race"/>
</dbReference>
<evidence type="ECO:0000256" key="3">
    <source>
        <dbReference type="ARBA" id="ARBA00022960"/>
    </source>
</evidence>
<keyword evidence="5" id="KW-0413">Isomerase</keyword>
<evidence type="ECO:0000256" key="6">
    <source>
        <dbReference type="ARBA" id="ARBA00023316"/>
    </source>
</evidence>
<dbReference type="InterPro" id="IPR015942">
    <property type="entry name" value="Asp/Glu/hydantoin_racemase"/>
</dbReference>
<dbReference type="GO" id="GO:0008881">
    <property type="term" value="F:glutamate racemase activity"/>
    <property type="evidence" value="ECO:0007669"/>
    <property type="project" value="UniProtKB-EC"/>
</dbReference>
<dbReference type="EC" id="5.1.1.3" evidence="2"/>
<dbReference type="InterPro" id="IPR001920">
    <property type="entry name" value="Asp/Glu_race"/>
</dbReference>
<dbReference type="PROSITE" id="PS00924">
    <property type="entry name" value="ASP_GLU_RACEMASE_2"/>
    <property type="match status" value="1"/>
</dbReference>
<organism evidence="7">
    <name type="scientific">marine sediment metagenome</name>
    <dbReference type="NCBI Taxonomy" id="412755"/>
    <lineage>
        <taxon>unclassified sequences</taxon>
        <taxon>metagenomes</taxon>
        <taxon>ecological metagenomes</taxon>
    </lineage>
</organism>
<evidence type="ECO:0000256" key="5">
    <source>
        <dbReference type="ARBA" id="ARBA00023235"/>
    </source>
</evidence>
<protein>
    <recommendedName>
        <fullName evidence="2">glutamate racemase</fullName>
        <ecNumber evidence="2">5.1.1.3</ecNumber>
    </recommendedName>
</protein>
<accession>X1GBD0</accession>
<dbReference type="GO" id="GO:0009252">
    <property type="term" value="P:peptidoglycan biosynthetic process"/>
    <property type="evidence" value="ECO:0007669"/>
    <property type="project" value="UniProtKB-KW"/>
</dbReference>
<reference evidence="7" key="1">
    <citation type="journal article" date="2014" name="Front. Microbiol.">
        <title>High frequency of phylogenetically diverse reductive dehalogenase-homologous genes in deep subseafloor sedimentary metagenomes.</title>
        <authorList>
            <person name="Kawai M."/>
            <person name="Futagami T."/>
            <person name="Toyoda A."/>
            <person name="Takaki Y."/>
            <person name="Nishi S."/>
            <person name="Hori S."/>
            <person name="Arai W."/>
            <person name="Tsubouchi T."/>
            <person name="Morono Y."/>
            <person name="Uchiyama I."/>
            <person name="Ito T."/>
            <person name="Fujiyama A."/>
            <person name="Inagaki F."/>
            <person name="Takami H."/>
        </authorList>
    </citation>
    <scope>NUCLEOTIDE SEQUENCE</scope>
    <source>
        <strain evidence="7">Expedition CK06-06</strain>
    </source>
</reference>
<gene>
    <name evidence="7" type="ORF">S03H2_20665</name>
</gene>
<keyword evidence="4" id="KW-0573">Peptidoglycan synthesis</keyword>
<dbReference type="Gene3D" id="3.40.50.1860">
    <property type="match status" value="2"/>
</dbReference>
<evidence type="ECO:0000256" key="2">
    <source>
        <dbReference type="ARBA" id="ARBA00013090"/>
    </source>
</evidence>
<evidence type="ECO:0000256" key="1">
    <source>
        <dbReference type="ARBA" id="ARBA00001602"/>
    </source>
</evidence>
<dbReference type="SUPFAM" id="SSF53681">
    <property type="entry name" value="Aspartate/glutamate racemase"/>
    <property type="match status" value="2"/>
</dbReference>
<dbReference type="InterPro" id="IPR033134">
    <property type="entry name" value="Asp/Glu_racemase_AS_2"/>
</dbReference>
<dbReference type="FunFam" id="3.40.50.1860:FF:000001">
    <property type="entry name" value="Glutamate racemase"/>
    <property type="match status" value="1"/>
</dbReference>
<dbReference type="GO" id="GO:0008360">
    <property type="term" value="P:regulation of cell shape"/>
    <property type="evidence" value="ECO:0007669"/>
    <property type="project" value="UniProtKB-KW"/>
</dbReference>
<evidence type="ECO:0000256" key="4">
    <source>
        <dbReference type="ARBA" id="ARBA00022984"/>
    </source>
</evidence>
<keyword evidence="6" id="KW-0961">Cell wall biogenesis/degradation</keyword>
<dbReference type="PROSITE" id="PS00923">
    <property type="entry name" value="ASP_GLU_RACEMASE_1"/>
    <property type="match status" value="1"/>
</dbReference>
<proteinExistence type="inferred from homology"/>
<keyword evidence="3" id="KW-0133">Cell shape</keyword>
<feature type="non-terminal residue" evidence="7">
    <location>
        <position position="271"/>
    </location>
</feature>
<dbReference type="HAMAP" id="MF_00258">
    <property type="entry name" value="Glu_racemase"/>
    <property type="match status" value="1"/>
</dbReference>
<dbReference type="Pfam" id="PF01177">
    <property type="entry name" value="Asp_Glu_race"/>
    <property type="match status" value="1"/>
</dbReference>
<sequence length="271" mass="30164">MKEQPIGFLDSGLGGLSVVKEVKKLLPRENIEYFADNQRQPYGEKSQSELIKFTLQIISFFLKERIKICVIACNTATAASLKKAREYFFSIPIIGVIQPAVQDAIKKTSNKRVGVIATGFTTKNGAYPKEIKSVAPKIKVFSNFCPEFVSIVEAGKFTASKTCEVAREYLKPLKDAQIDTLILGCTHYSFLKKIISDIMGPGVILIDPSVSTSLTLKEVLIQKGISKEEGKSKENYYTTGLPEKVKKTAKIILSNDNFEIQKVKLEELEQN</sequence>
<dbReference type="PANTHER" id="PTHR21198:SF3">
    <property type="entry name" value="GLUTAMATE RACEMASE"/>
    <property type="match status" value="1"/>
</dbReference>
<dbReference type="GO" id="GO:0071555">
    <property type="term" value="P:cell wall organization"/>
    <property type="evidence" value="ECO:0007669"/>
    <property type="project" value="UniProtKB-KW"/>
</dbReference>
<dbReference type="AlphaFoldDB" id="X1GBD0"/>
<dbReference type="NCBIfam" id="TIGR00067">
    <property type="entry name" value="glut_race"/>
    <property type="match status" value="1"/>
</dbReference>
<name>X1GBD0_9ZZZZ</name>
<comment type="caution">
    <text evidence="7">The sequence shown here is derived from an EMBL/GenBank/DDBJ whole genome shotgun (WGS) entry which is preliminary data.</text>
</comment>
<dbReference type="PANTHER" id="PTHR21198">
    <property type="entry name" value="GLUTAMATE RACEMASE"/>
    <property type="match status" value="1"/>
</dbReference>
<dbReference type="EMBL" id="BARU01010916">
    <property type="protein sequence ID" value="GAH38899.1"/>
    <property type="molecule type" value="Genomic_DNA"/>
</dbReference>